<name>A0A3B0SR35_9ZZZZ</name>
<evidence type="ECO:0000259" key="2">
    <source>
        <dbReference type="Pfam" id="PF01979"/>
    </source>
</evidence>
<keyword evidence="1 3" id="KW-0378">Hydrolase</keyword>
<dbReference type="GO" id="GO:0050270">
    <property type="term" value="F:S-adenosylhomocysteine deaminase activity"/>
    <property type="evidence" value="ECO:0007669"/>
    <property type="project" value="UniProtKB-EC"/>
</dbReference>
<dbReference type="SUPFAM" id="SSF51338">
    <property type="entry name" value="Composite domain of metallo-dependent hydrolases"/>
    <property type="match status" value="1"/>
</dbReference>
<dbReference type="AlphaFoldDB" id="A0A3B0SR35"/>
<protein>
    <submittedName>
        <fullName evidence="3">S-adenosylhomocysteine deaminase Methylthioadenosine deaminase</fullName>
        <ecNumber evidence="3">3.5.4.28</ecNumber>
    </submittedName>
</protein>
<dbReference type="EC" id="3.5.4.28" evidence="3"/>
<feature type="domain" description="Amidohydrolase-related" evidence="2">
    <location>
        <begin position="65"/>
        <end position="412"/>
    </location>
</feature>
<gene>
    <name evidence="3" type="ORF">MNBD_ACTINO02-1810</name>
</gene>
<dbReference type="InterPro" id="IPR011059">
    <property type="entry name" value="Metal-dep_hydrolase_composite"/>
</dbReference>
<proteinExistence type="predicted"/>
<reference evidence="3" key="1">
    <citation type="submission" date="2018-06" db="EMBL/GenBank/DDBJ databases">
        <authorList>
            <person name="Zhirakovskaya E."/>
        </authorList>
    </citation>
    <scope>NUCLEOTIDE SEQUENCE</scope>
</reference>
<dbReference type="PANTHER" id="PTHR43794">
    <property type="entry name" value="AMINOHYDROLASE SSNA-RELATED"/>
    <property type="match status" value="1"/>
</dbReference>
<dbReference type="Gene3D" id="3.20.20.140">
    <property type="entry name" value="Metal-dependent hydrolases"/>
    <property type="match status" value="1"/>
</dbReference>
<evidence type="ECO:0000256" key="1">
    <source>
        <dbReference type="ARBA" id="ARBA00022801"/>
    </source>
</evidence>
<organism evidence="3">
    <name type="scientific">hydrothermal vent metagenome</name>
    <dbReference type="NCBI Taxonomy" id="652676"/>
    <lineage>
        <taxon>unclassified sequences</taxon>
        <taxon>metagenomes</taxon>
        <taxon>ecological metagenomes</taxon>
    </lineage>
</organism>
<evidence type="ECO:0000313" key="3">
    <source>
        <dbReference type="EMBL" id="VAW08821.1"/>
    </source>
</evidence>
<dbReference type="InterPro" id="IPR032466">
    <property type="entry name" value="Metal_Hydrolase"/>
</dbReference>
<dbReference type="Pfam" id="PF01979">
    <property type="entry name" value="Amidohydro_1"/>
    <property type="match status" value="1"/>
</dbReference>
<dbReference type="Gene3D" id="2.30.40.10">
    <property type="entry name" value="Urease, subunit C, domain 1"/>
    <property type="match status" value="1"/>
</dbReference>
<dbReference type="EMBL" id="UOEK01000496">
    <property type="protein sequence ID" value="VAW08821.1"/>
    <property type="molecule type" value="Genomic_DNA"/>
</dbReference>
<dbReference type="InterPro" id="IPR006680">
    <property type="entry name" value="Amidohydro-rel"/>
</dbReference>
<accession>A0A3B0SR35</accession>
<dbReference type="CDD" id="cd01298">
    <property type="entry name" value="ATZ_TRZ_like"/>
    <property type="match status" value="1"/>
</dbReference>
<sequence length="451" mass="47677">MIDPGSTYDLVLTGCTALRNNAGKDPRFEPNTTIAITDGQIVAIGPDGDTPPACAELVETAGLVAIPGLINCHTHAAMTLFRGVAEDVPVHSWFNKYVWPMEVNLTEEDVYLGTLLACAEMLASGVTSFADHYFYMDAAARAVEESGIRANLGWAFFSSMGPEGVAQSADFAQRLNGSADGRITTSLAPHAPYTVNDGDLELAAEHARRIGVRVHIHAAENLAQTESSVDSRGITPIEILRRTGILDAGTIIAHGCGITDPDVPVLARYGTSVGVAHCPKVYLKHALPPLTPIRALDAAGVAVGLGTDGVAGNNTLDILESMRLTAMTQKYVEEDATWMTTGHAINLATTQSAATFGLPNDIGALEVGRRADIALLDMSGPHCQPIHDVAAALVYSARAGDVVTVVSDGAVVMRDRKLLTVDVAAIRAELSGRLGRLIDISHGDQIQRYDP</sequence>
<dbReference type="PANTHER" id="PTHR43794:SF11">
    <property type="entry name" value="AMIDOHYDROLASE-RELATED DOMAIN-CONTAINING PROTEIN"/>
    <property type="match status" value="1"/>
</dbReference>
<dbReference type="SUPFAM" id="SSF51556">
    <property type="entry name" value="Metallo-dependent hydrolases"/>
    <property type="match status" value="1"/>
</dbReference>
<dbReference type="InterPro" id="IPR050287">
    <property type="entry name" value="MTA/SAH_deaminase"/>
</dbReference>